<comment type="catalytic activity">
    <reaction evidence="20">
        <text>tricosanoyl-CoA + oxidized [electron-transfer flavoprotein] + H(+) = (2E)-tricosenoyl-CoA + reduced [electron-transfer flavoprotein]</text>
        <dbReference type="Rhea" id="RHEA:48220"/>
        <dbReference type="Rhea" id="RHEA-COMP:10685"/>
        <dbReference type="Rhea" id="RHEA-COMP:10686"/>
        <dbReference type="ChEBI" id="CHEBI:15378"/>
        <dbReference type="ChEBI" id="CHEBI:57692"/>
        <dbReference type="ChEBI" id="CHEBI:58307"/>
        <dbReference type="ChEBI" id="CHEBI:90118"/>
        <dbReference type="ChEBI" id="CHEBI:90119"/>
    </reaction>
    <physiologicalReaction direction="left-to-right" evidence="20">
        <dbReference type="Rhea" id="RHEA:48221"/>
    </physiologicalReaction>
</comment>
<evidence type="ECO:0000256" key="6">
    <source>
        <dbReference type="ARBA" id="ARBA00011738"/>
    </source>
</evidence>
<evidence type="ECO:0000256" key="10">
    <source>
        <dbReference type="ARBA" id="ARBA00022990"/>
    </source>
</evidence>
<reference evidence="27" key="2">
    <citation type="submission" date="2025-08" db="UniProtKB">
        <authorList>
            <consortium name="Ensembl"/>
        </authorList>
    </citation>
    <scope>IDENTIFICATION</scope>
    <source>
        <strain evidence="27">Hereford</strain>
    </source>
</reference>
<dbReference type="PANTHER" id="PTHR48083">
    <property type="entry name" value="MEDIUM-CHAIN SPECIFIC ACYL-COA DEHYDROGENASE, MITOCHONDRIAL-RELATED"/>
    <property type="match status" value="1"/>
</dbReference>
<evidence type="ECO:0000256" key="11">
    <source>
        <dbReference type="ARBA" id="ARBA00023002"/>
    </source>
</evidence>
<dbReference type="Gene3D" id="3.90.1200.10">
    <property type="match status" value="1"/>
</dbReference>
<evidence type="ECO:0000256" key="17">
    <source>
        <dbReference type="ARBA" id="ARBA00047443"/>
    </source>
</evidence>
<evidence type="ECO:0000256" key="15">
    <source>
        <dbReference type="ARBA" id="ARBA00040622"/>
    </source>
</evidence>
<keyword evidence="28" id="KW-1185">Reference proteome</keyword>
<evidence type="ECO:0000256" key="2">
    <source>
        <dbReference type="ARBA" id="ARBA00004275"/>
    </source>
</evidence>
<dbReference type="Bgee" id="ENSBTAG00000031010">
    <property type="expression patterns" value="Expressed in liver and 110 other cell types or tissues"/>
</dbReference>
<name>A0ABZ3NNH6_BOVIN</name>
<dbReference type="Gene3D" id="2.40.110.10">
    <property type="entry name" value="Butyryl-CoA Dehydrogenase, subunit A, domain 2"/>
    <property type="match status" value="1"/>
</dbReference>
<dbReference type="InterPro" id="IPR009100">
    <property type="entry name" value="AcylCoA_DH/oxidase_NM_dom_sf"/>
</dbReference>
<gene>
    <name evidence="27" type="primary">ACAD11</name>
</gene>
<evidence type="ECO:0000256" key="3">
    <source>
        <dbReference type="ARBA" id="ARBA00004325"/>
    </source>
</evidence>
<dbReference type="InterPro" id="IPR009075">
    <property type="entry name" value="AcylCo_DH/oxidase_C"/>
</dbReference>
<dbReference type="OMA" id="LHGGHFE"/>
<dbReference type="SUPFAM" id="SSF56645">
    <property type="entry name" value="Acyl-CoA dehydrogenase NM domain-like"/>
    <property type="match status" value="1"/>
</dbReference>
<keyword evidence="10" id="KW-0007">Acetylation</keyword>
<feature type="domain" description="Acyl-CoA dehydrogenase/oxidase C-terminal" evidence="23">
    <location>
        <begin position="565"/>
        <end position="713"/>
    </location>
</feature>
<reference evidence="27" key="1">
    <citation type="submission" date="2018-03" db="EMBL/GenBank/DDBJ databases">
        <title>ARS-UCD1.2.</title>
        <authorList>
            <person name="Rosen B.D."/>
            <person name="Bickhart D.M."/>
            <person name="Koren S."/>
            <person name="Schnabel R.D."/>
            <person name="Hall R."/>
            <person name="Zimin A."/>
            <person name="Dreischer C."/>
            <person name="Schultheiss S."/>
            <person name="Schroeder S.G."/>
            <person name="Elsik C.G."/>
            <person name="Couldrey C."/>
            <person name="Liu G.E."/>
            <person name="Van Tassell C.P."/>
            <person name="Phillippy A.M."/>
            <person name="Smith T.P.L."/>
            <person name="Medrano J.F."/>
        </authorList>
    </citation>
    <scope>NUCLEOTIDE SEQUENCE [LARGE SCALE GENOMIC DNA]</scope>
    <source>
        <strain evidence="27">Hereford</strain>
    </source>
</reference>
<dbReference type="CDD" id="cd05154">
    <property type="entry name" value="ACAD10_11_N-like"/>
    <property type="match status" value="1"/>
</dbReference>
<comment type="subcellular location">
    <subcellularLocation>
        <location evidence="3">Mitochondrion membrane</location>
    </subcellularLocation>
    <subcellularLocation>
        <location evidence="2">Peroxisome</location>
    </subcellularLocation>
</comment>
<dbReference type="InterPro" id="IPR037069">
    <property type="entry name" value="AcylCoA_DH/ox_N_sf"/>
</dbReference>
<dbReference type="PANTHER" id="PTHR48083:SF13">
    <property type="entry name" value="ACYL-COA DEHYDROGENASE FAMILY MEMBER 11"/>
    <property type="match status" value="1"/>
</dbReference>
<feature type="domain" description="Acyl-CoA dehydrogenase/oxidase N-terminal" evidence="26">
    <location>
        <begin position="327"/>
        <end position="445"/>
    </location>
</feature>
<dbReference type="InterPro" id="IPR036250">
    <property type="entry name" value="AcylCo_DH-like_C"/>
</dbReference>
<comment type="function">
    <text evidence="16">Acyl-CoA dehydrogenase, that exhibits maximal activity towards saturated C22-CoA. Probably participates in beta-oxydation and energy production but could also play a role in the metabolism of specific fatty acids to control fatty acids composition of cellular lipids in brain.</text>
</comment>
<keyword evidence="12" id="KW-0443">Lipid metabolism</keyword>
<comment type="subunit">
    <text evidence="6">Homodimer.</text>
</comment>
<evidence type="ECO:0000256" key="9">
    <source>
        <dbReference type="ARBA" id="ARBA00022832"/>
    </source>
</evidence>
<proteinExistence type="inferred from homology"/>
<evidence type="ECO:0000259" key="25">
    <source>
        <dbReference type="Pfam" id="PF02770"/>
    </source>
</evidence>
<feature type="domain" description="Acyl-CoA oxidase/dehydrogenase middle" evidence="25">
    <location>
        <begin position="450"/>
        <end position="551"/>
    </location>
</feature>
<evidence type="ECO:0000256" key="12">
    <source>
        <dbReference type="ARBA" id="ARBA00023098"/>
    </source>
</evidence>
<evidence type="ECO:0000313" key="27">
    <source>
        <dbReference type="Ensembl" id="ENSBTAP00000049885.4"/>
    </source>
</evidence>
<comment type="pathway">
    <text evidence="4">Lipid metabolism; fatty acid beta-oxidation.</text>
</comment>
<comment type="catalytic activity">
    <reaction evidence="19">
        <text>tetracosanoyl-CoA + oxidized [electron-transfer flavoprotein] + H(+) = (2E)-tetracosenoyl-CoA + reduced [electron-transfer flavoprotein]</text>
        <dbReference type="Rhea" id="RHEA:47232"/>
        <dbReference type="Rhea" id="RHEA-COMP:10685"/>
        <dbReference type="Rhea" id="RHEA-COMP:10686"/>
        <dbReference type="ChEBI" id="CHEBI:15378"/>
        <dbReference type="ChEBI" id="CHEBI:57692"/>
        <dbReference type="ChEBI" id="CHEBI:58307"/>
        <dbReference type="ChEBI" id="CHEBI:65052"/>
        <dbReference type="ChEBI" id="CHEBI:74693"/>
    </reaction>
    <physiologicalReaction direction="left-to-right" evidence="19">
        <dbReference type="Rhea" id="RHEA:47233"/>
    </physiologicalReaction>
</comment>
<evidence type="ECO:0000256" key="16">
    <source>
        <dbReference type="ARBA" id="ARBA00046026"/>
    </source>
</evidence>
<evidence type="ECO:0000256" key="21">
    <source>
        <dbReference type="ARBA" id="ARBA00048399"/>
    </source>
</evidence>
<dbReference type="Gene3D" id="1.10.540.10">
    <property type="entry name" value="Acyl-CoA dehydrogenase/oxidase, N-terminal domain"/>
    <property type="match status" value="1"/>
</dbReference>
<dbReference type="Pfam" id="PF01636">
    <property type="entry name" value="APH"/>
    <property type="match status" value="1"/>
</dbReference>
<dbReference type="InterPro" id="IPR006091">
    <property type="entry name" value="Acyl-CoA_Oxase/DH_mid-dom"/>
</dbReference>
<keyword evidence="14" id="KW-0576">Peroxisome</keyword>
<comment type="catalytic activity">
    <reaction evidence="21">
        <text>hexacosanoyl-CoA + oxidized [electron-transfer flavoprotein] + H(+) = (2E)-hexacosenoyl-CoA + reduced [electron-transfer flavoprotein]</text>
        <dbReference type="Rhea" id="RHEA:48216"/>
        <dbReference type="Rhea" id="RHEA-COMP:10685"/>
        <dbReference type="Rhea" id="RHEA-COMP:10686"/>
        <dbReference type="ChEBI" id="CHEBI:15378"/>
        <dbReference type="ChEBI" id="CHEBI:57692"/>
        <dbReference type="ChEBI" id="CHEBI:58307"/>
        <dbReference type="ChEBI" id="CHEBI:64868"/>
        <dbReference type="ChEBI" id="CHEBI:74281"/>
    </reaction>
    <physiologicalReaction direction="left-to-right" evidence="21">
        <dbReference type="Rhea" id="RHEA:48217"/>
    </physiologicalReaction>
</comment>
<dbReference type="SUPFAM" id="SSF47203">
    <property type="entry name" value="Acyl-CoA dehydrogenase C-terminal domain-like"/>
    <property type="match status" value="1"/>
</dbReference>
<accession>A0ABZ3NNH6</accession>
<comment type="cofactor">
    <cofactor evidence="1">
        <name>FAD</name>
        <dbReference type="ChEBI" id="CHEBI:57692"/>
    </cofactor>
</comment>
<evidence type="ECO:0000256" key="5">
    <source>
        <dbReference type="ARBA" id="ARBA00009347"/>
    </source>
</evidence>
<dbReference type="Pfam" id="PF02770">
    <property type="entry name" value="Acyl-CoA_dh_M"/>
    <property type="match status" value="1"/>
</dbReference>
<keyword evidence="8" id="KW-0274">FAD</keyword>
<comment type="catalytic activity">
    <reaction evidence="18">
        <text>docosanoyl-CoA + oxidized [electron-transfer flavoprotein] + H(+) = (2E)-docosenoyl-CoA + reduced [electron-transfer flavoprotein]</text>
        <dbReference type="Rhea" id="RHEA:47228"/>
        <dbReference type="Rhea" id="RHEA-COMP:10685"/>
        <dbReference type="Rhea" id="RHEA-COMP:10686"/>
        <dbReference type="ChEBI" id="CHEBI:15378"/>
        <dbReference type="ChEBI" id="CHEBI:57692"/>
        <dbReference type="ChEBI" id="CHEBI:58307"/>
        <dbReference type="ChEBI" id="CHEBI:65059"/>
        <dbReference type="ChEBI" id="CHEBI:74692"/>
    </reaction>
    <physiologicalReaction direction="left-to-right" evidence="18">
        <dbReference type="Rhea" id="RHEA:47229"/>
    </physiologicalReaction>
</comment>
<dbReference type="Gene3D" id="3.30.200.20">
    <property type="entry name" value="Phosphorylase Kinase, domain 1"/>
    <property type="match status" value="1"/>
</dbReference>
<evidence type="ECO:0000256" key="8">
    <source>
        <dbReference type="ARBA" id="ARBA00022827"/>
    </source>
</evidence>
<comment type="similarity">
    <text evidence="5">Belongs to the acyl-CoA dehydrogenase family.</text>
</comment>
<evidence type="ECO:0000256" key="4">
    <source>
        <dbReference type="ARBA" id="ARBA00005005"/>
    </source>
</evidence>
<evidence type="ECO:0000256" key="14">
    <source>
        <dbReference type="ARBA" id="ARBA00023140"/>
    </source>
</evidence>
<dbReference type="Gene3D" id="1.20.140.10">
    <property type="entry name" value="Butyryl-CoA Dehydrogenase, subunit A, domain 3"/>
    <property type="match status" value="1"/>
</dbReference>
<evidence type="ECO:0000259" key="23">
    <source>
        <dbReference type="Pfam" id="PF00441"/>
    </source>
</evidence>
<evidence type="ECO:0000259" key="26">
    <source>
        <dbReference type="Pfam" id="PF02771"/>
    </source>
</evidence>
<dbReference type="InterPro" id="IPR046373">
    <property type="entry name" value="Acyl-CoA_Oxase/DH_mid-dom_sf"/>
</dbReference>
<dbReference type="InterPro" id="IPR011009">
    <property type="entry name" value="Kinase-like_dom_sf"/>
</dbReference>
<dbReference type="HOGENOM" id="CLU_007526_3_1_1"/>
<evidence type="ECO:0000256" key="18">
    <source>
        <dbReference type="ARBA" id="ARBA00048020"/>
    </source>
</evidence>
<organism evidence="27 28">
    <name type="scientific">Bos taurus</name>
    <name type="common">Bovine</name>
    <dbReference type="NCBI Taxonomy" id="9913"/>
    <lineage>
        <taxon>Eukaryota</taxon>
        <taxon>Metazoa</taxon>
        <taxon>Chordata</taxon>
        <taxon>Craniata</taxon>
        <taxon>Vertebrata</taxon>
        <taxon>Euteleostomi</taxon>
        <taxon>Mammalia</taxon>
        <taxon>Eutheria</taxon>
        <taxon>Laurasiatheria</taxon>
        <taxon>Artiodactyla</taxon>
        <taxon>Ruminantia</taxon>
        <taxon>Pecora</taxon>
        <taxon>Bovidae</taxon>
        <taxon>Bovinae</taxon>
        <taxon>Bos</taxon>
    </lineage>
</organism>
<reference evidence="27" key="3">
    <citation type="submission" date="2025-09" db="UniProtKB">
        <authorList>
            <consortium name="Ensembl"/>
        </authorList>
    </citation>
    <scope>IDENTIFICATION</scope>
    <source>
        <strain evidence="27">Hereford</strain>
    </source>
</reference>
<keyword evidence="7" id="KW-0285">Flavoprotein</keyword>
<dbReference type="InterPro" id="IPR013786">
    <property type="entry name" value="AcylCoA_DH/ox_N"/>
</dbReference>
<evidence type="ECO:0000313" key="28">
    <source>
        <dbReference type="Proteomes" id="UP000009136"/>
    </source>
</evidence>
<dbReference type="Pfam" id="PF00441">
    <property type="entry name" value="Acyl-CoA_dh_1"/>
    <property type="match status" value="1"/>
</dbReference>
<dbReference type="STRING" id="9913.ENSBTAP00000049885"/>
<evidence type="ECO:0000256" key="22">
    <source>
        <dbReference type="ARBA" id="ARBA00049140"/>
    </source>
</evidence>
<evidence type="ECO:0000256" key="7">
    <source>
        <dbReference type="ARBA" id="ARBA00022630"/>
    </source>
</evidence>
<evidence type="ECO:0000259" key="24">
    <source>
        <dbReference type="Pfam" id="PF01636"/>
    </source>
</evidence>
<dbReference type="eggNOG" id="KOG1469">
    <property type="taxonomic scope" value="Eukaryota"/>
</dbReference>
<keyword evidence="11" id="KW-0560">Oxidoreductase</keyword>
<dbReference type="GeneTree" id="ENSGT00940000160993"/>
<dbReference type="InterPro" id="IPR041726">
    <property type="entry name" value="ACAD10_11_N"/>
</dbReference>
<keyword evidence="13" id="KW-0472">Membrane</keyword>
<dbReference type="Ensembl" id="ENSBTAT00000054042.4">
    <property type="protein sequence ID" value="ENSBTAP00000049885.4"/>
    <property type="gene ID" value="ENSBTAG00000031010.6"/>
</dbReference>
<evidence type="ECO:0000256" key="13">
    <source>
        <dbReference type="ARBA" id="ARBA00023136"/>
    </source>
</evidence>
<dbReference type="PaxDb" id="9913-ENSBTAP00000049885"/>
<dbReference type="OrthoDB" id="434771at2759"/>
<dbReference type="InterPro" id="IPR002575">
    <property type="entry name" value="Aminoglycoside_PTrfase"/>
</dbReference>
<comment type="catalytic activity">
    <reaction evidence="22">
        <text>eicosanoyl-CoA + oxidized [electron-transfer flavoprotein] + H(+) = (2E)-eicosenoyl-CoA + reduced [electron-transfer flavoprotein]</text>
        <dbReference type="Rhea" id="RHEA:47236"/>
        <dbReference type="Rhea" id="RHEA-COMP:10685"/>
        <dbReference type="Rhea" id="RHEA-COMP:10686"/>
        <dbReference type="ChEBI" id="CHEBI:15378"/>
        <dbReference type="ChEBI" id="CHEBI:57380"/>
        <dbReference type="ChEBI" id="CHEBI:57692"/>
        <dbReference type="ChEBI" id="CHEBI:58307"/>
        <dbReference type="ChEBI" id="CHEBI:74691"/>
    </reaction>
    <physiologicalReaction direction="left-to-right" evidence="22">
        <dbReference type="Rhea" id="RHEA:47237"/>
    </physiologicalReaction>
</comment>
<dbReference type="InterPro" id="IPR050741">
    <property type="entry name" value="Acyl-CoA_dehydrogenase"/>
</dbReference>
<evidence type="ECO:0000256" key="20">
    <source>
        <dbReference type="ARBA" id="ARBA00048395"/>
    </source>
</evidence>
<feature type="domain" description="Aminoglycoside phosphotransferase" evidence="24">
    <location>
        <begin position="125"/>
        <end position="218"/>
    </location>
</feature>
<dbReference type="CDD" id="cd01155">
    <property type="entry name" value="ACAD_FadE2"/>
    <property type="match status" value="1"/>
</dbReference>
<comment type="catalytic activity">
    <reaction evidence="17">
        <text>a 2,3-saturated acyl-CoA + oxidized [electron-transfer flavoprotein] + H(+) = a (2E)-enoyl-CoA + reduced [electron-transfer flavoprotein]</text>
        <dbReference type="Rhea" id="RHEA:44704"/>
        <dbReference type="Rhea" id="RHEA-COMP:10685"/>
        <dbReference type="Rhea" id="RHEA-COMP:10686"/>
        <dbReference type="ChEBI" id="CHEBI:15378"/>
        <dbReference type="ChEBI" id="CHEBI:57692"/>
        <dbReference type="ChEBI" id="CHEBI:58307"/>
        <dbReference type="ChEBI" id="CHEBI:58856"/>
        <dbReference type="ChEBI" id="CHEBI:65111"/>
    </reaction>
    <physiologicalReaction direction="left-to-right" evidence="17">
        <dbReference type="Rhea" id="RHEA:44705"/>
    </physiologicalReaction>
</comment>
<evidence type="ECO:0000256" key="1">
    <source>
        <dbReference type="ARBA" id="ARBA00001974"/>
    </source>
</evidence>
<dbReference type="Proteomes" id="UP000009136">
    <property type="component" value="Chromosome 1"/>
</dbReference>
<dbReference type="SUPFAM" id="SSF56112">
    <property type="entry name" value="Protein kinase-like (PK-like)"/>
    <property type="match status" value="1"/>
</dbReference>
<sequence length="727" mass="81733">METAASREPNTIEVLPQHKFDCRSLDAYLNQHLPGFGTEPEAKLTVAQYRSGQSNPTFHLQKGSQAYVLRKKPPGLLLPKAHKIDREFKVQKALFSIGFPVPKPLLYCSDSSVIGTEFYVMEHVQVSTWTKQYQAAAHQDIPAMNQLSDWLMKNLPDNDNEENLIHGDFKLDNVVFHPKESRVIAVLDWELSTIGHPLSDLAHLSMFYFWPRTVSLGNQSHHLQENIGIPSMEELISIYCRCRGINSNLPNWNFFLALSFFKMAGIAQGIYHRYLLGNNASENSFQYANVVQPLAETGLRLSKRSFSTAYSQTDTTRQLFVQTRTGQEVLTRVKQFMKQHILPVEKEVIEFCVQNENSVDKWKKPLVIDKLKEMAKAEGLWNLFLPAVSGLTQVDYALIAEETGKCFFAPDIFNCQAPDTGNMEVLHLYGSEKQKQQWLEPLLQGNIASCFCMTEPDVASSDATNIECSIQRDGDSYIINGKKWWSSGAGNPKCKIAIVMGRINNNSETRHKQHSMILVPINTPGVEIIRPLTVFGYLDNFHGGHFEIHFNQVRVPATNLILGEGRGFEIAQGRLGPGRIHHCMRTIGLAERALQIMCERANQRVAFKKKLCSHEVVAHWIAESRIAIEEIRLLTLKTARSIDTLGSAAAKKEIAMIKVAAPRAVCKIIDRAIQVCGGAGISQDYPLAHMYALTRTLRIADGPDEVHLSAVAKMELRDQAQSLRAKI</sequence>
<dbReference type="Pfam" id="PF02771">
    <property type="entry name" value="Acyl-CoA_dh_N"/>
    <property type="match status" value="1"/>
</dbReference>
<protein>
    <recommendedName>
        <fullName evidence="15">Acyl-CoA dehydrogenase family member 11</fullName>
    </recommendedName>
</protein>
<evidence type="ECO:0000256" key="19">
    <source>
        <dbReference type="ARBA" id="ARBA00048086"/>
    </source>
</evidence>
<dbReference type="VEuPathDB" id="HostDB:ENSBTAG00000031010"/>
<keyword evidence="9" id="KW-0276">Fatty acid metabolism</keyword>